<reference evidence="5" key="1">
    <citation type="submission" date="2023-04" db="EMBL/GenBank/DDBJ databases">
        <title>Complete genome sequence of Temperatibacter marinus.</title>
        <authorList>
            <person name="Rong J.-C."/>
            <person name="Yi M.-L."/>
            <person name="Zhao Q."/>
        </authorList>
    </citation>
    <scope>NUCLEOTIDE SEQUENCE</scope>
    <source>
        <strain evidence="5">NBRC 110045</strain>
    </source>
</reference>
<proteinExistence type="predicted"/>
<dbReference type="InterPro" id="IPR045078">
    <property type="entry name" value="TST/MPST-like"/>
</dbReference>
<evidence type="ECO:0000259" key="4">
    <source>
        <dbReference type="PROSITE" id="PS50206"/>
    </source>
</evidence>
<dbReference type="PANTHER" id="PTHR11364:SF27">
    <property type="entry name" value="SULFURTRANSFERASE"/>
    <property type="match status" value="1"/>
</dbReference>
<protein>
    <recommendedName>
        <fullName evidence="3">Sulfurtransferase</fullName>
    </recommendedName>
</protein>
<dbReference type="RefSeq" id="WP_310798422.1">
    <property type="nucleotide sequence ID" value="NZ_CP123872.1"/>
</dbReference>
<name>A0AA52H9J7_9PROT</name>
<dbReference type="Gene3D" id="3.40.250.10">
    <property type="entry name" value="Rhodanese-like domain"/>
    <property type="match status" value="2"/>
</dbReference>
<dbReference type="InterPro" id="IPR001763">
    <property type="entry name" value="Rhodanese-like_dom"/>
</dbReference>
<dbReference type="SUPFAM" id="SSF52821">
    <property type="entry name" value="Rhodanese/Cell cycle control phosphatase"/>
    <property type="match status" value="2"/>
</dbReference>
<dbReference type="PROSITE" id="PS00683">
    <property type="entry name" value="RHODANESE_2"/>
    <property type="match status" value="1"/>
</dbReference>
<dbReference type="CDD" id="cd01448">
    <property type="entry name" value="TST_Repeat_1"/>
    <property type="match status" value="1"/>
</dbReference>
<dbReference type="InterPro" id="IPR036873">
    <property type="entry name" value="Rhodanese-like_dom_sf"/>
</dbReference>
<feature type="domain" description="Rhodanese" evidence="4">
    <location>
        <begin position="15"/>
        <end position="132"/>
    </location>
</feature>
<evidence type="ECO:0000313" key="6">
    <source>
        <dbReference type="Proteomes" id="UP001268683"/>
    </source>
</evidence>
<accession>A0AA52H9J7</accession>
<evidence type="ECO:0000256" key="1">
    <source>
        <dbReference type="ARBA" id="ARBA00022679"/>
    </source>
</evidence>
<evidence type="ECO:0000256" key="3">
    <source>
        <dbReference type="RuleBase" id="RU000507"/>
    </source>
</evidence>
<keyword evidence="1 3" id="KW-0808">Transferase</keyword>
<dbReference type="Proteomes" id="UP001268683">
    <property type="component" value="Chromosome"/>
</dbReference>
<keyword evidence="2" id="KW-0677">Repeat</keyword>
<evidence type="ECO:0000256" key="2">
    <source>
        <dbReference type="ARBA" id="ARBA00022737"/>
    </source>
</evidence>
<dbReference type="AlphaFoldDB" id="A0AA52H9J7"/>
<organism evidence="5 6">
    <name type="scientific">Temperatibacter marinus</name>
    <dbReference type="NCBI Taxonomy" id="1456591"/>
    <lineage>
        <taxon>Bacteria</taxon>
        <taxon>Pseudomonadati</taxon>
        <taxon>Pseudomonadota</taxon>
        <taxon>Alphaproteobacteria</taxon>
        <taxon>Kordiimonadales</taxon>
        <taxon>Temperatibacteraceae</taxon>
        <taxon>Temperatibacter</taxon>
    </lineage>
</organism>
<dbReference type="InterPro" id="IPR001307">
    <property type="entry name" value="Thiosulphate_STrfase_CS"/>
</dbReference>
<dbReference type="EMBL" id="CP123872">
    <property type="protein sequence ID" value="WND02587.1"/>
    <property type="molecule type" value="Genomic_DNA"/>
</dbReference>
<dbReference type="GO" id="GO:0004792">
    <property type="term" value="F:thiosulfate-cyanide sulfurtransferase activity"/>
    <property type="evidence" value="ECO:0007669"/>
    <property type="project" value="InterPro"/>
</dbReference>
<dbReference type="SMART" id="SM00450">
    <property type="entry name" value="RHOD"/>
    <property type="match status" value="2"/>
</dbReference>
<feature type="domain" description="Rhodanese" evidence="4">
    <location>
        <begin position="162"/>
        <end position="276"/>
    </location>
</feature>
<dbReference type="FunFam" id="3.40.250.10:FF:000001">
    <property type="entry name" value="Sulfurtransferase"/>
    <property type="match status" value="1"/>
</dbReference>
<keyword evidence="6" id="KW-1185">Reference proteome</keyword>
<dbReference type="PROSITE" id="PS50206">
    <property type="entry name" value="RHODANESE_3"/>
    <property type="match status" value="2"/>
</dbReference>
<evidence type="ECO:0000313" key="5">
    <source>
        <dbReference type="EMBL" id="WND02587.1"/>
    </source>
</evidence>
<dbReference type="KEGG" id="tmk:QGN29_13625"/>
<dbReference type="PANTHER" id="PTHR11364">
    <property type="entry name" value="THIOSULFATE SULFERTANSFERASE"/>
    <property type="match status" value="1"/>
</dbReference>
<dbReference type="Pfam" id="PF00581">
    <property type="entry name" value="Rhodanese"/>
    <property type="match status" value="2"/>
</dbReference>
<gene>
    <name evidence="5" type="ORF">QGN29_13625</name>
</gene>
<dbReference type="CDD" id="cd01449">
    <property type="entry name" value="TST_Repeat_2"/>
    <property type="match status" value="1"/>
</dbReference>
<sequence>MGPLVSTDWVHEHLTNSQIKLIDCSWHMPATNRSGLREFETAHIQGAQFLDIDSVADQTSTLPHMMPSKELFQSFAESAGLTNQDTIILYDNSDLRTAARGRMMFLEFGHGAVYVMNGGLQKWVSESKPVCSNPVKADVGHFEIKPSCIAVASLEDMCHFVEKKDRQILDARSHDRFSAKVPEPREGLKSGHMPGALNVPFTQLIQDDGTYHGPEFLEQTFKQAGLNFSRPAVTSCGSGITACVVGLALEILEKKDVAIYDGSWSEWGAQETTPVEKG</sequence>